<protein>
    <submittedName>
        <fullName evidence="7">Raffinose/stachyose/melibiose transport system substrate-binding protein</fullName>
    </submittedName>
</protein>
<keyword evidence="1" id="KW-1003">Cell membrane</keyword>
<dbReference type="GeneID" id="86061079"/>
<organism evidence="7 8">
    <name type="scientific">Hungatella effluvii</name>
    <dbReference type="NCBI Taxonomy" id="1096246"/>
    <lineage>
        <taxon>Bacteria</taxon>
        <taxon>Bacillati</taxon>
        <taxon>Bacillota</taxon>
        <taxon>Clostridia</taxon>
        <taxon>Lachnospirales</taxon>
        <taxon>Lachnospiraceae</taxon>
        <taxon>Hungatella</taxon>
    </lineage>
</organism>
<evidence type="ECO:0000256" key="6">
    <source>
        <dbReference type="SAM" id="SignalP"/>
    </source>
</evidence>
<keyword evidence="4" id="KW-0564">Palmitate</keyword>
<dbReference type="PANTHER" id="PTHR43649:SF33">
    <property type="entry name" value="POLYGALACTURONAN_RHAMNOGALACTURONAN-BINDING PROTEIN YTCQ"/>
    <property type="match status" value="1"/>
</dbReference>
<dbReference type="Proteomes" id="UP000248057">
    <property type="component" value="Unassembled WGS sequence"/>
</dbReference>
<evidence type="ECO:0000313" key="7">
    <source>
        <dbReference type="EMBL" id="PXX54226.1"/>
    </source>
</evidence>
<dbReference type="Gene3D" id="3.40.190.10">
    <property type="entry name" value="Periplasmic binding protein-like II"/>
    <property type="match status" value="2"/>
</dbReference>
<evidence type="ECO:0000256" key="3">
    <source>
        <dbReference type="ARBA" id="ARBA00023136"/>
    </source>
</evidence>
<dbReference type="PROSITE" id="PS51257">
    <property type="entry name" value="PROKAR_LIPOPROTEIN"/>
    <property type="match status" value="1"/>
</dbReference>
<dbReference type="AlphaFoldDB" id="A0A2V3Y6R2"/>
<sequence length="424" mass="46344">MRYQKVMAVLSAAALAAGVLTGCGGGAENKGGESSKAVAGSVTLDFFQMKNEAKSVYDDIIAKFEAENPGVKINQISPADSETVFLTNISTGDIPDIMSVYPAEATYKSIMDEGIMADMTGEKVLENAEATAVKMCEHNGKVYTMPFALSSFGIFCNKDMFEEQNLELPETWEDLIKACQTFEAAGITAIACNDKDSVALGQEAERIIGIIKNDVYNDFETVGTSDASFTGTDLPYVRTMAEAMLELRKYGPKDSLAIGREQATSDFVNNKYPMFISGTWGLAAILKAAPEMNLSMVPIPNPAGGAQSLPINVDIALGYSATTEHPEEALKFIEFCARPEINQLLADNEGTPTVIKGVEYHIEPLALMKEKMAGDKTFLTLVNYWPAGMRNEWAIPMQQLLIDQNVDHFLEETDRIVKQYYKES</sequence>
<dbReference type="RefSeq" id="WP_243005011.1">
    <property type="nucleotide sequence ID" value="NZ_JAQETU010000055.1"/>
</dbReference>
<evidence type="ECO:0000256" key="4">
    <source>
        <dbReference type="ARBA" id="ARBA00023139"/>
    </source>
</evidence>
<evidence type="ECO:0000313" key="8">
    <source>
        <dbReference type="Proteomes" id="UP000248057"/>
    </source>
</evidence>
<feature type="chain" id="PRO_5039251954" evidence="6">
    <location>
        <begin position="17"/>
        <end position="424"/>
    </location>
</feature>
<accession>A0A2V3Y6R2</accession>
<keyword evidence="2 6" id="KW-0732">Signal</keyword>
<proteinExistence type="predicted"/>
<keyword evidence="8" id="KW-1185">Reference proteome</keyword>
<dbReference type="EMBL" id="QJKD01000004">
    <property type="protein sequence ID" value="PXX54226.1"/>
    <property type="molecule type" value="Genomic_DNA"/>
</dbReference>
<evidence type="ECO:0000256" key="5">
    <source>
        <dbReference type="ARBA" id="ARBA00023288"/>
    </source>
</evidence>
<evidence type="ECO:0000256" key="1">
    <source>
        <dbReference type="ARBA" id="ARBA00022475"/>
    </source>
</evidence>
<dbReference type="InterPro" id="IPR050490">
    <property type="entry name" value="Bact_solute-bd_prot1"/>
</dbReference>
<dbReference type="SUPFAM" id="SSF53850">
    <property type="entry name" value="Periplasmic binding protein-like II"/>
    <property type="match status" value="1"/>
</dbReference>
<reference evidence="7 8" key="1">
    <citation type="submission" date="2018-05" db="EMBL/GenBank/DDBJ databases">
        <title>Genomic Encyclopedia of Type Strains, Phase IV (KMG-IV): sequencing the most valuable type-strain genomes for metagenomic binning, comparative biology and taxonomic classification.</title>
        <authorList>
            <person name="Goeker M."/>
        </authorList>
    </citation>
    <scope>NUCLEOTIDE SEQUENCE [LARGE SCALE GENOMIC DNA]</scope>
    <source>
        <strain evidence="7 8">DSM 24995</strain>
    </source>
</reference>
<name>A0A2V3Y6R2_9FIRM</name>
<keyword evidence="3" id="KW-0472">Membrane</keyword>
<dbReference type="InterPro" id="IPR006059">
    <property type="entry name" value="SBP"/>
</dbReference>
<gene>
    <name evidence="7" type="ORF">DFR60_10450</name>
</gene>
<comment type="caution">
    <text evidence="7">The sequence shown here is derived from an EMBL/GenBank/DDBJ whole genome shotgun (WGS) entry which is preliminary data.</text>
</comment>
<dbReference type="Pfam" id="PF01547">
    <property type="entry name" value="SBP_bac_1"/>
    <property type="match status" value="1"/>
</dbReference>
<dbReference type="PANTHER" id="PTHR43649">
    <property type="entry name" value="ARABINOSE-BINDING PROTEIN-RELATED"/>
    <property type="match status" value="1"/>
</dbReference>
<keyword evidence="5" id="KW-0449">Lipoprotein</keyword>
<feature type="signal peptide" evidence="6">
    <location>
        <begin position="1"/>
        <end position="16"/>
    </location>
</feature>
<evidence type="ECO:0000256" key="2">
    <source>
        <dbReference type="ARBA" id="ARBA00022729"/>
    </source>
</evidence>